<keyword evidence="1" id="KW-0436">Ligase</keyword>
<keyword evidence="5" id="KW-1185">Reference proteome</keyword>
<dbReference type="PANTHER" id="PTHR43334">
    <property type="entry name" value="ACETATE--COA LIGASE [ADP-FORMING]"/>
    <property type="match status" value="1"/>
</dbReference>
<dbReference type="Proteomes" id="UP000055019">
    <property type="component" value="Unassembled WGS sequence"/>
</dbReference>
<sequence length="165" mass="17573">MVRVQAEVDTPIVPIWMSDRTGEGHRKMIDGGLMPMRAISSTLLAIRRFMEHGRWRAGFDPNWSPSCAAGAAQQTVNLSEAKTKALLEEAGITVPRGEVVRSASEAAQAFTRVGNGKAVMKISSAKILHKTDIGGVRLNVTSEADAAAAFARSASEASASSYSRT</sequence>
<organism evidence="4 5">
    <name type="scientific">Caballeronia arvi</name>
    <dbReference type="NCBI Taxonomy" id="1777135"/>
    <lineage>
        <taxon>Bacteria</taxon>
        <taxon>Pseudomonadati</taxon>
        <taxon>Pseudomonadota</taxon>
        <taxon>Betaproteobacteria</taxon>
        <taxon>Burkholderiales</taxon>
        <taxon>Burkholderiaceae</taxon>
        <taxon>Caballeronia</taxon>
    </lineage>
</organism>
<evidence type="ECO:0000313" key="4">
    <source>
        <dbReference type="EMBL" id="SAL82896.1"/>
    </source>
</evidence>
<dbReference type="Gene3D" id="3.30.1490.20">
    <property type="entry name" value="ATP-grasp fold, A domain"/>
    <property type="match status" value="1"/>
</dbReference>
<dbReference type="EMBL" id="FCOM02000044">
    <property type="protein sequence ID" value="SAL82896.1"/>
    <property type="molecule type" value="Genomic_DNA"/>
</dbReference>
<dbReference type="GO" id="GO:0005524">
    <property type="term" value="F:ATP binding"/>
    <property type="evidence" value="ECO:0007669"/>
    <property type="project" value="UniProtKB-KW"/>
</dbReference>
<evidence type="ECO:0008006" key="6">
    <source>
        <dbReference type="Google" id="ProtNLM"/>
    </source>
</evidence>
<evidence type="ECO:0000256" key="1">
    <source>
        <dbReference type="ARBA" id="ARBA00022598"/>
    </source>
</evidence>
<dbReference type="GO" id="GO:0016874">
    <property type="term" value="F:ligase activity"/>
    <property type="evidence" value="ECO:0007669"/>
    <property type="project" value="UniProtKB-KW"/>
</dbReference>
<dbReference type="InterPro" id="IPR051538">
    <property type="entry name" value="Acyl-CoA_Synth/Transferase"/>
</dbReference>
<dbReference type="InterPro" id="IPR013815">
    <property type="entry name" value="ATP_grasp_subdomain_1"/>
</dbReference>
<reference evidence="4" key="1">
    <citation type="submission" date="2016-01" db="EMBL/GenBank/DDBJ databases">
        <authorList>
            <person name="Peeters C."/>
        </authorList>
    </citation>
    <scope>NUCLEOTIDE SEQUENCE [LARGE SCALE GENOMIC DNA]</scope>
    <source>
        <strain evidence="4">LMG 29317</strain>
    </source>
</reference>
<dbReference type="SUPFAM" id="SSF56059">
    <property type="entry name" value="Glutathione synthetase ATP-binding domain-like"/>
    <property type="match status" value="1"/>
</dbReference>
<keyword evidence="2" id="KW-0547">Nucleotide-binding</keyword>
<protein>
    <recommendedName>
        <fullName evidence="6">ATP-grasp domain-containing protein</fullName>
    </recommendedName>
</protein>
<keyword evidence="3" id="KW-0067">ATP-binding</keyword>
<dbReference type="Gene3D" id="3.30.470.20">
    <property type="entry name" value="ATP-grasp fold, B domain"/>
    <property type="match status" value="1"/>
</dbReference>
<dbReference type="AlphaFoldDB" id="A0A158KP20"/>
<dbReference type="Pfam" id="PF13549">
    <property type="entry name" value="ATP-grasp_5"/>
    <property type="match status" value="1"/>
</dbReference>
<evidence type="ECO:0000256" key="2">
    <source>
        <dbReference type="ARBA" id="ARBA00022741"/>
    </source>
</evidence>
<name>A0A158KP20_9BURK</name>
<evidence type="ECO:0000256" key="3">
    <source>
        <dbReference type="ARBA" id="ARBA00022840"/>
    </source>
</evidence>
<comment type="caution">
    <text evidence="4">The sequence shown here is derived from an EMBL/GenBank/DDBJ whole genome shotgun (WGS) entry which is preliminary data.</text>
</comment>
<proteinExistence type="predicted"/>
<dbReference type="PANTHER" id="PTHR43334:SF1">
    <property type="entry name" value="3-HYDROXYPROPIONATE--COA LIGASE [ADP-FORMING]"/>
    <property type="match status" value="1"/>
</dbReference>
<gene>
    <name evidence="4" type="ORF">AWB74_06421</name>
</gene>
<accession>A0A158KP20</accession>
<evidence type="ECO:0000313" key="5">
    <source>
        <dbReference type="Proteomes" id="UP000055019"/>
    </source>
</evidence>